<protein>
    <submittedName>
        <fullName evidence="1">Diguanylate phosphodiesterase</fullName>
    </submittedName>
</protein>
<sequence>CNFVIVEGVETIEQKNKVHSVVDCACQGRLWMSDYYYVEI</sequence>
<reference evidence="1" key="1">
    <citation type="submission" date="2019-01" db="EMBL/GenBank/DDBJ databases">
        <authorList>
            <person name="Lista F."/>
            <person name="Anselmo A."/>
        </authorList>
    </citation>
    <scope>NUCLEOTIDE SEQUENCE</scope>
    <source>
        <strain evidence="1">16S</strain>
    </source>
</reference>
<organism evidence="1">
    <name type="scientific">Klebsiella pneumoniae</name>
    <dbReference type="NCBI Taxonomy" id="573"/>
    <lineage>
        <taxon>Bacteria</taxon>
        <taxon>Pseudomonadati</taxon>
        <taxon>Pseudomonadota</taxon>
        <taxon>Gammaproteobacteria</taxon>
        <taxon>Enterobacterales</taxon>
        <taxon>Enterobacteriaceae</taxon>
        <taxon>Klebsiella/Raoultella group</taxon>
        <taxon>Klebsiella</taxon>
        <taxon>Klebsiella pneumoniae complex</taxon>
    </lineage>
</organism>
<dbReference type="EMBL" id="SDCG01000045">
    <property type="protein sequence ID" value="TCX17711.1"/>
    <property type="molecule type" value="Genomic_DNA"/>
</dbReference>
<name>A0A483H750_KLEPN</name>
<gene>
    <name evidence="1" type="ORF">ETE70_27555</name>
</gene>
<dbReference type="AlphaFoldDB" id="A0A483H750"/>
<accession>A0A483H750</accession>
<evidence type="ECO:0000313" key="1">
    <source>
        <dbReference type="EMBL" id="TCX17711.1"/>
    </source>
</evidence>
<comment type="caution">
    <text evidence="1">The sequence shown here is derived from an EMBL/GenBank/DDBJ whole genome shotgun (WGS) entry which is preliminary data.</text>
</comment>
<feature type="non-terminal residue" evidence="1">
    <location>
        <position position="1"/>
    </location>
</feature>
<proteinExistence type="predicted"/>